<dbReference type="Gene3D" id="3.30.559.10">
    <property type="entry name" value="Chloramphenicol acetyltransferase-like domain"/>
    <property type="match status" value="2"/>
</dbReference>
<dbReference type="Gene3D" id="3.30.559.30">
    <property type="entry name" value="Nonribosomal peptide synthetase, condensation domain"/>
    <property type="match status" value="1"/>
</dbReference>
<dbReference type="GO" id="GO:0008610">
    <property type="term" value="P:lipid biosynthetic process"/>
    <property type="evidence" value="ECO:0007669"/>
    <property type="project" value="UniProtKB-ARBA"/>
</dbReference>
<evidence type="ECO:0000256" key="1">
    <source>
        <dbReference type="ARBA" id="ARBA00001957"/>
    </source>
</evidence>
<dbReference type="Pfam" id="PF00501">
    <property type="entry name" value="AMP-binding"/>
    <property type="match status" value="1"/>
</dbReference>
<dbReference type="GO" id="GO:0005737">
    <property type="term" value="C:cytoplasm"/>
    <property type="evidence" value="ECO:0007669"/>
    <property type="project" value="TreeGrafter"/>
</dbReference>
<dbReference type="InterPro" id="IPR009081">
    <property type="entry name" value="PP-bd_ACP"/>
</dbReference>
<dbReference type="PANTHER" id="PTHR45527:SF1">
    <property type="entry name" value="FATTY ACID SYNTHASE"/>
    <property type="match status" value="1"/>
</dbReference>
<dbReference type="InterPro" id="IPR020845">
    <property type="entry name" value="AMP-binding_CS"/>
</dbReference>
<dbReference type="FunFam" id="2.30.38.10:FF:000001">
    <property type="entry name" value="Non-ribosomal peptide synthetase PvdI"/>
    <property type="match status" value="1"/>
</dbReference>
<organism evidence="6 7">
    <name type="scientific">Amycolatopsis balhimycina DSM 5908</name>
    <dbReference type="NCBI Taxonomy" id="1081091"/>
    <lineage>
        <taxon>Bacteria</taxon>
        <taxon>Bacillati</taxon>
        <taxon>Actinomycetota</taxon>
        <taxon>Actinomycetes</taxon>
        <taxon>Pseudonocardiales</taxon>
        <taxon>Pseudonocardiaceae</taxon>
        <taxon>Amycolatopsis</taxon>
    </lineage>
</organism>
<dbReference type="InterPro" id="IPR010071">
    <property type="entry name" value="AA_adenyl_dom"/>
</dbReference>
<dbReference type="SUPFAM" id="SSF47336">
    <property type="entry name" value="ACP-like"/>
    <property type="match status" value="1"/>
</dbReference>
<dbReference type="EMBL" id="QHHU01000166">
    <property type="protein sequence ID" value="RSM33955.1"/>
    <property type="molecule type" value="Genomic_DNA"/>
</dbReference>
<evidence type="ECO:0000256" key="2">
    <source>
        <dbReference type="ARBA" id="ARBA00006432"/>
    </source>
</evidence>
<dbReference type="Gene3D" id="3.30.300.30">
    <property type="match status" value="1"/>
</dbReference>
<dbReference type="Gene3D" id="2.30.38.10">
    <property type="entry name" value="Luciferase, Domain 3"/>
    <property type="match status" value="1"/>
</dbReference>
<dbReference type="Pfam" id="PF00550">
    <property type="entry name" value="PP-binding"/>
    <property type="match status" value="1"/>
</dbReference>
<dbReference type="PROSITE" id="PS00455">
    <property type="entry name" value="AMP_BINDING"/>
    <property type="match status" value="1"/>
</dbReference>
<dbReference type="InterPro" id="IPR036736">
    <property type="entry name" value="ACP-like_sf"/>
</dbReference>
<dbReference type="GO" id="GO:0031177">
    <property type="term" value="F:phosphopantetheine binding"/>
    <property type="evidence" value="ECO:0007669"/>
    <property type="project" value="InterPro"/>
</dbReference>
<dbReference type="FunFam" id="1.10.1200.10:FF:000005">
    <property type="entry name" value="Nonribosomal peptide synthetase 1"/>
    <property type="match status" value="1"/>
</dbReference>
<protein>
    <submittedName>
        <fullName evidence="6">Non-ribosomal peptide synthetase</fullName>
    </submittedName>
</protein>
<dbReference type="InterPro" id="IPR001242">
    <property type="entry name" value="Condensation_dom"/>
</dbReference>
<evidence type="ECO:0000313" key="6">
    <source>
        <dbReference type="EMBL" id="RSM33955.1"/>
    </source>
</evidence>
<proteinExistence type="inferred from homology"/>
<evidence type="ECO:0000313" key="7">
    <source>
        <dbReference type="Proteomes" id="UP000286716"/>
    </source>
</evidence>
<accession>A0A428VT01</accession>
<evidence type="ECO:0000256" key="4">
    <source>
        <dbReference type="ARBA" id="ARBA00022553"/>
    </source>
</evidence>
<dbReference type="GO" id="GO:0044550">
    <property type="term" value="P:secondary metabolite biosynthetic process"/>
    <property type="evidence" value="ECO:0007669"/>
    <property type="project" value="TreeGrafter"/>
</dbReference>
<dbReference type="NCBIfam" id="TIGR01733">
    <property type="entry name" value="AA-adenyl-dom"/>
    <property type="match status" value="1"/>
</dbReference>
<dbReference type="RefSeq" id="WP_125592598.1">
    <property type="nucleotide sequence ID" value="NZ_QHHU01000166.1"/>
</dbReference>
<keyword evidence="4" id="KW-0597">Phosphoprotein</keyword>
<comment type="similarity">
    <text evidence="2">Belongs to the ATP-dependent AMP-binding enzyme family.</text>
</comment>
<dbReference type="InterPro" id="IPR045851">
    <property type="entry name" value="AMP-bd_C_sf"/>
</dbReference>
<dbReference type="PROSITE" id="PS50075">
    <property type="entry name" value="CARRIER"/>
    <property type="match status" value="1"/>
</dbReference>
<dbReference type="Pfam" id="PF00668">
    <property type="entry name" value="Condensation"/>
    <property type="match status" value="3"/>
</dbReference>
<feature type="domain" description="Carrier" evidence="5">
    <location>
        <begin position="998"/>
        <end position="1072"/>
    </location>
</feature>
<reference evidence="6 7" key="1">
    <citation type="submission" date="2018-05" db="EMBL/GenBank/DDBJ databases">
        <title>Evolution of GPA BGCs.</title>
        <authorList>
            <person name="Waglechner N."/>
            <person name="Wright G.D."/>
        </authorList>
    </citation>
    <scope>NUCLEOTIDE SEQUENCE [LARGE SCALE GENOMIC DNA]</scope>
    <source>
        <strain evidence="6 7">DSM 5908</strain>
    </source>
</reference>
<dbReference type="InterPro" id="IPR020806">
    <property type="entry name" value="PKS_PP-bd"/>
</dbReference>
<dbReference type="SUPFAM" id="SSF52777">
    <property type="entry name" value="CoA-dependent acyltransferases"/>
    <property type="match status" value="3"/>
</dbReference>
<evidence type="ECO:0000256" key="3">
    <source>
        <dbReference type="ARBA" id="ARBA00022450"/>
    </source>
</evidence>
<dbReference type="InterPro" id="IPR025110">
    <property type="entry name" value="AMP-bd_C"/>
</dbReference>
<gene>
    <name evidence="6" type="ORF">DMA12_48885</name>
</gene>
<dbReference type="PANTHER" id="PTHR45527">
    <property type="entry name" value="NONRIBOSOMAL PEPTIDE SYNTHETASE"/>
    <property type="match status" value="1"/>
</dbReference>
<dbReference type="Gene3D" id="1.10.1200.10">
    <property type="entry name" value="ACP-like"/>
    <property type="match status" value="1"/>
</dbReference>
<dbReference type="InterPro" id="IPR023213">
    <property type="entry name" value="CAT-like_dom_sf"/>
</dbReference>
<dbReference type="Pfam" id="PF13193">
    <property type="entry name" value="AMP-binding_C"/>
    <property type="match status" value="1"/>
</dbReference>
<comment type="cofactor">
    <cofactor evidence="1">
        <name>pantetheine 4'-phosphate</name>
        <dbReference type="ChEBI" id="CHEBI:47942"/>
    </cofactor>
</comment>
<dbReference type="SUPFAM" id="SSF56801">
    <property type="entry name" value="Acetyl-CoA synthetase-like"/>
    <property type="match status" value="1"/>
</dbReference>
<comment type="caution">
    <text evidence="6">The sequence shown here is derived from an EMBL/GenBank/DDBJ whole genome shotgun (WGS) entry which is preliminary data.</text>
</comment>
<evidence type="ECO:0000259" key="5">
    <source>
        <dbReference type="PROSITE" id="PS50075"/>
    </source>
</evidence>
<dbReference type="GO" id="GO:0043041">
    <property type="term" value="P:amino acid activation for nonribosomal peptide biosynthetic process"/>
    <property type="evidence" value="ECO:0007669"/>
    <property type="project" value="TreeGrafter"/>
</dbReference>
<dbReference type="OrthoDB" id="2472181at2"/>
<dbReference type="GO" id="GO:0003824">
    <property type="term" value="F:catalytic activity"/>
    <property type="evidence" value="ECO:0007669"/>
    <property type="project" value="InterPro"/>
</dbReference>
<dbReference type="Gene3D" id="3.40.50.980">
    <property type="match status" value="2"/>
</dbReference>
<feature type="non-terminal residue" evidence="6">
    <location>
        <position position="1323"/>
    </location>
</feature>
<dbReference type="Proteomes" id="UP000286716">
    <property type="component" value="Unassembled WGS sequence"/>
</dbReference>
<dbReference type="FunFam" id="3.30.300.30:FF:000010">
    <property type="entry name" value="Enterobactin synthetase component F"/>
    <property type="match status" value="1"/>
</dbReference>
<sequence>MIPASFAQQRLWLQWRIEGAGATYNSPAILRLTGPLDRAALAAALRDVIVRHEALRTVFPEVDGEPYQQIVEPGELVWDLSVVRVTGAEDPASRRRLPALRELRWDRPAELPSVEAAVELPGPEIDASELPAAVARVAAFAFDLSAEIPVRAWLFALTPEAHVLVVVIHHIATDGWSAGPFARDLAAAYAARGAGREPEWASLPVQYADYTLWQRELLGARDDPDSLLSRQLGYWRDALAGAPEELTLPVDRPRPVEPSHRGHAIGAGVPAAVHGELVALARRRRATLPMLLQTGLAVTLARLGAGHDIPIGTPTAGRSDEALDDLVGFFVNTLVVRADLSGNPTFAEAIDRVRATAVRAFAHQDVPFERLVEELAPVRTLARHPLFQVVLAPLDDGTALEVPGLHAEVLSIGRTTAKFDLEATLGEVFDETGAPAGIRGVVTGSADLFGAHTVERIAGCLVRVLTAMAANPDLPVDAVELLDAAELAQLVGEWNDTAVSVSDTSVPDAFAGRAMADPDAVAVVWDRGAFTYGELDARSDRLARTLVAAGAGPESVVAVLMERSADLVVALLAILKAGAAYVPLDTGWPEARMRAVLEDAGAAVLVVHEATARHELGLTAIPADADMDAVVSLPSEVPPDGAAYVMYTSGSTGVPKGVVATHGDVVRLAKDRCWGGTPRVLFHAPHAFDASSYELWVPLLSGGTVVVAPVERVDAAVIRRLVTDRDLTHVHVTAGLFRVLAEHDPTCFSGVREVLTGGDVVPAASARRVLEANPGVVVRQLYGPTEVTLCATQHEVGVPGEIGGVLPIGRPLDNTRVYVLDERLAAVPVGVAGELYVAGAGVARGYLNRPVWTAERFVACPFGGAGDRMYRTGDRVKWDADGRLVFSGRADDQVKIRGFRVEPGEVEAVLSGHPAVAQAAVVVGEDVLGGKRLVGYVVPAETGTSITDVVREYVAERLPSSLVPSALVELAVLPLTPNGKVDRAALPAPEYVPGGGRAPANAREELLCRAFAAVLDLPSVGVDDDFFALGGHSLLAVSVVEWLRRRGISVSVRALFVTPTPASLAAVAGPEPVEVPARLVPEGTTDLTPEMLPLVDLTEEQIARIVAAVPGGAANVQDVYPLAPLQEGIFFHHLMAGRDGGDVYAMPFTLRLDTRERLTAFLGALQRVIDRHDVYRTAIVWEGLPEPVQVVWRHAELPVTEGPLDAGGWLELGRAPLLSVRVAPEPAGDGWQALLRMHHLIQDHTALEVVLDEIRAFMEGRAGALPAPVPFREFVTQARLGMSGDEHERHFAELLGDVTETCAPYGLLDVHGDGAGTTQGRLA</sequence>
<dbReference type="InterPro" id="IPR000873">
    <property type="entry name" value="AMP-dep_synth/lig_dom"/>
</dbReference>
<name>A0A428VT01_AMYBA</name>
<keyword evidence="3" id="KW-0596">Phosphopantetheine</keyword>
<dbReference type="CDD" id="cd19540">
    <property type="entry name" value="LCL_NRPS-like"/>
    <property type="match status" value="1"/>
</dbReference>
<dbReference type="CDD" id="cd12117">
    <property type="entry name" value="A_NRPS_Srf_like"/>
    <property type="match status" value="1"/>
</dbReference>
<dbReference type="FunFam" id="3.40.50.980:FF:000001">
    <property type="entry name" value="Non-ribosomal peptide synthetase"/>
    <property type="match status" value="1"/>
</dbReference>
<dbReference type="SMART" id="SM00823">
    <property type="entry name" value="PKS_PP"/>
    <property type="match status" value="1"/>
</dbReference>
<keyword evidence="7" id="KW-1185">Reference proteome</keyword>